<dbReference type="NCBIfam" id="TIGR00945">
    <property type="entry name" value="tatC"/>
    <property type="match status" value="1"/>
</dbReference>
<feature type="transmembrane region" description="Helical" evidence="5">
    <location>
        <begin position="73"/>
        <end position="98"/>
    </location>
</feature>
<dbReference type="Pfam" id="PF00902">
    <property type="entry name" value="TatC"/>
    <property type="match status" value="1"/>
</dbReference>
<feature type="transmembrane region" description="Helical" evidence="5">
    <location>
        <begin position="160"/>
        <end position="183"/>
    </location>
</feature>
<evidence type="ECO:0000256" key="5">
    <source>
        <dbReference type="HAMAP-Rule" id="MF_00902"/>
    </source>
</evidence>
<evidence type="ECO:0000313" key="6">
    <source>
        <dbReference type="EMBL" id="MDR9850238.1"/>
    </source>
</evidence>
<keyword evidence="5" id="KW-0811">Translocation</keyword>
<comment type="function">
    <text evidence="5">Part of the twin-arginine translocation (Tat) system that transports large folded proteins containing a characteristic twin-arginine motif in their signal peptide across membranes. Together with TatB, TatC is part of a receptor directly interacting with Tat signal peptides.</text>
</comment>
<sequence>MAEENTQAEDTFISHLIELRSRIVKAAAVVLVVFLCLMPFAAHIFDVLAAPMIHALPAGSKMIATGVITPFLIPIKVTMLVAVLISLPWVLYQLWAFVAPGLYAHEKRLIAPLVISSSLLFVAGVAFCYFFVFGVVFPFINNFAPKSVSVAPDIDSYVDFVLTMFVAFGVTFEVPVIVIVLVRMGLVPLAKLKQIRPYVIVGAFIVAAVVTPPDVMSQLMLAVPLVLLYEVGLLVAPIFERATRAPEAEPGSSVPTE</sequence>
<proteinExistence type="inferred from homology"/>
<dbReference type="PANTHER" id="PTHR30371">
    <property type="entry name" value="SEC-INDEPENDENT PROTEIN TRANSLOCASE PROTEIN TATC"/>
    <property type="match status" value="1"/>
</dbReference>
<evidence type="ECO:0000256" key="1">
    <source>
        <dbReference type="ARBA" id="ARBA00004141"/>
    </source>
</evidence>
<evidence type="ECO:0000256" key="4">
    <source>
        <dbReference type="ARBA" id="ARBA00023136"/>
    </source>
</evidence>
<keyword evidence="5" id="KW-0653">Protein transport</keyword>
<dbReference type="PRINTS" id="PR01840">
    <property type="entry name" value="TATCFAMILY"/>
</dbReference>
<keyword evidence="3 5" id="KW-1133">Transmembrane helix</keyword>
<feature type="transmembrane region" description="Helical" evidence="5">
    <location>
        <begin position="195"/>
        <end position="213"/>
    </location>
</feature>
<reference evidence="6" key="1">
    <citation type="submission" date="2023-09" db="EMBL/GenBank/DDBJ databases">
        <title>Description of first Herbaspirillum huttiense subsp. nephrolepsisexaltata and Herbaspirillum huttiense subsp. lycopersicon.</title>
        <authorList>
            <person name="Poudel M."/>
            <person name="Sharma A."/>
            <person name="Goss E."/>
            <person name="Tapia J.H."/>
            <person name="Harmon C.M."/>
            <person name="Jones J.B."/>
        </authorList>
    </citation>
    <scope>NUCLEOTIDE SEQUENCE</scope>
    <source>
        <strain evidence="6">SE1</strain>
    </source>
</reference>
<keyword evidence="4 5" id="KW-0472">Membrane</keyword>
<organism evidence="6 7">
    <name type="scientific">Herbaspirillum huttiense subsp. lycopersici</name>
    <dbReference type="NCBI Taxonomy" id="3074428"/>
    <lineage>
        <taxon>Bacteria</taxon>
        <taxon>Pseudomonadati</taxon>
        <taxon>Pseudomonadota</taxon>
        <taxon>Betaproteobacteria</taxon>
        <taxon>Burkholderiales</taxon>
        <taxon>Oxalobacteraceae</taxon>
        <taxon>Herbaspirillum</taxon>
    </lineage>
</organism>
<dbReference type="InterPro" id="IPR002033">
    <property type="entry name" value="TatC"/>
</dbReference>
<feature type="transmembrane region" description="Helical" evidence="5">
    <location>
        <begin position="110"/>
        <end position="140"/>
    </location>
</feature>
<comment type="caution">
    <text evidence="6">The sequence shown here is derived from an EMBL/GenBank/DDBJ whole genome shotgun (WGS) entry which is preliminary data.</text>
</comment>
<keyword evidence="2 5" id="KW-0812">Transmembrane</keyword>
<dbReference type="PANTHER" id="PTHR30371:SF0">
    <property type="entry name" value="SEC-INDEPENDENT PROTEIN TRANSLOCASE PROTEIN TATC, CHLOROPLASTIC-RELATED"/>
    <property type="match status" value="1"/>
</dbReference>
<keyword evidence="7" id="KW-1185">Reference proteome</keyword>
<comment type="similarity">
    <text evidence="5">Belongs to the TatC family.</text>
</comment>
<dbReference type="Proteomes" id="UP001246576">
    <property type="component" value="Unassembled WGS sequence"/>
</dbReference>
<feature type="transmembrane region" description="Helical" evidence="5">
    <location>
        <begin position="219"/>
        <end position="239"/>
    </location>
</feature>
<comment type="subunit">
    <text evidence="5">The Tat system comprises two distinct complexes: a TatABC complex, containing multiple copies of TatA, TatB and TatC subunits, and a separate TatA complex, containing only TatA subunits. Substrates initially bind to the TatABC complex, which probably triggers association of the separate TatA complex to form the active translocon.</text>
</comment>
<evidence type="ECO:0000256" key="3">
    <source>
        <dbReference type="ARBA" id="ARBA00022989"/>
    </source>
</evidence>
<keyword evidence="5" id="KW-0813">Transport</keyword>
<keyword evidence="5" id="KW-1003">Cell membrane</keyword>
<feature type="transmembrane region" description="Helical" evidence="5">
    <location>
        <begin position="26"/>
        <end position="53"/>
    </location>
</feature>
<accession>A0ABU2ER14</accession>
<evidence type="ECO:0000256" key="2">
    <source>
        <dbReference type="ARBA" id="ARBA00022692"/>
    </source>
</evidence>
<gene>
    <name evidence="5 6" type="primary">tatC</name>
    <name evidence="6" type="ORF">RI048_18550</name>
</gene>
<name>A0ABU2ER14_9BURK</name>
<evidence type="ECO:0000313" key="7">
    <source>
        <dbReference type="Proteomes" id="UP001246576"/>
    </source>
</evidence>
<dbReference type="RefSeq" id="WP_121040411.1">
    <property type="nucleotide sequence ID" value="NZ_JAVLSJ010000009.1"/>
</dbReference>
<dbReference type="HAMAP" id="MF_00902">
    <property type="entry name" value="TatC"/>
    <property type="match status" value="1"/>
</dbReference>
<protein>
    <recommendedName>
        <fullName evidence="5">Sec-independent protein translocase protein TatC</fullName>
    </recommendedName>
</protein>
<comment type="subcellular location">
    <subcellularLocation>
        <location evidence="5">Cell membrane</location>
        <topology evidence="5">Multi-pass membrane protein</topology>
    </subcellularLocation>
    <subcellularLocation>
        <location evidence="1">Membrane</location>
        <topology evidence="1">Multi-pass membrane protein</topology>
    </subcellularLocation>
</comment>
<dbReference type="EMBL" id="JAVLSJ010000009">
    <property type="protein sequence ID" value="MDR9850238.1"/>
    <property type="molecule type" value="Genomic_DNA"/>
</dbReference>